<feature type="transmembrane region" description="Helical" evidence="1">
    <location>
        <begin position="112"/>
        <end position="133"/>
    </location>
</feature>
<sequence>MSGGGRLSESNPECIAVPLAFTQVRIYFELGVSSVDHQAAAQVTCSTSHGALRRTVNDVIQIWLHRLQLVSSLATFFASTDALLFTLSSFAAHTGSSEESWTVPDRLTTASLAGALIFHVGSAIVAFIGSFVLCRYELLAAEAVSTLPRVEYANHSGRQFSTWGESTLKECPLHRSPTPGAGAPRAEDVFERVWIRCLRLTAPRVAAPAQPPHVETGSLSAHPAMSTSGSCVGSLDLPVQRLSRCLDLSVIMACLGFVLALLGILAYAWSAVPISISIFASACVGSCFLLAAVALW</sequence>
<gene>
    <name evidence="2" type="ORF">FIBRA_08732</name>
</gene>
<keyword evidence="1" id="KW-1133">Transmembrane helix</keyword>
<dbReference type="InParanoid" id="J4I388"/>
<organism evidence="2 3">
    <name type="scientific">Fibroporia radiculosa</name>
    <dbReference type="NCBI Taxonomy" id="599839"/>
    <lineage>
        <taxon>Eukaryota</taxon>
        <taxon>Fungi</taxon>
        <taxon>Dikarya</taxon>
        <taxon>Basidiomycota</taxon>
        <taxon>Agaricomycotina</taxon>
        <taxon>Agaricomycetes</taxon>
        <taxon>Polyporales</taxon>
        <taxon>Fibroporiaceae</taxon>
        <taxon>Fibroporia</taxon>
    </lineage>
</organism>
<feature type="transmembrane region" description="Helical" evidence="1">
    <location>
        <begin position="248"/>
        <end position="268"/>
    </location>
</feature>
<keyword evidence="3" id="KW-1185">Reference proteome</keyword>
<feature type="transmembrane region" description="Helical" evidence="1">
    <location>
        <begin position="274"/>
        <end position="295"/>
    </location>
</feature>
<accession>J4I388</accession>
<evidence type="ECO:0000256" key="1">
    <source>
        <dbReference type="SAM" id="Phobius"/>
    </source>
</evidence>
<dbReference type="HOGENOM" id="CLU_065000_0_0_1"/>
<protein>
    <submittedName>
        <fullName evidence="2">Uncharacterized protein</fullName>
    </submittedName>
</protein>
<dbReference type="RefSeq" id="XP_012185750.1">
    <property type="nucleotide sequence ID" value="XM_012330360.1"/>
</dbReference>
<evidence type="ECO:0000313" key="2">
    <source>
        <dbReference type="EMBL" id="CCM06467.1"/>
    </source>
</evidence>
<dbReference type="AlphaFoldDB" id="J4I388"/>
<name>J4I388_9APHY</name>
<dbReference type="EMBL" id="HE797345">
    <property type="protein sequence ID" value="CCM06467.1"/>
    <property type="molecule type" value="Genomic_DNA"/>
</dbReference>
<dbReference type="STRING" id="599839.J4I388"/>
<dbReference type="Proteomes" id="UP000006352">
    <property type="component" value="Unassembled WGS sequence"/>
</dbReference>
<feature type="transmembrane region" description="Helical" evidence="1">
    <location>
        <begin position="69"/>
        <end position="92"/>
    </location>
</feature>
<proteinExistence type="predicted"/>
<reference evidence="2 3" key="1">
    <citation type="journal article" date="2012" name="Appl. Environ. Microbiol.">
        <title>Short-read sequencing for genomic analysis of the brown rot fungus Fibroporia radiculosa.</title>
        <authorList>
            <person name="Tang J.D."/>
            <person name="Perkins A.D."/>
            <person name="Sonstegard T.S."/>
            <person name="Schroeder S.G."/>
            <person name="Burgess S.C."/>
            <person name="Diehl S.V."/>
        </authorList>
    </citation>
    <scope>NUCLEOTIDE SEQUENCE [LARGE SCALE GENOMIC DNA]</scope>
    <source>
        <strain evidence="2 3">TFFH 294</strain>
    </source>
</reference>
<dbReference type="OrthoDB" id="2653987at2759"/>
<evidence type="ECO:0000313" key="3">
    <source>
        <dbReference type="Proteomes" id="UP000006352"/>
    </source>
</evidence>
<keyword evidence="1" id="KW-0812">Transmembrane</keyword>
<keyword evidence="1" id="KW-0472">Membrane</keyword>
<dbReference type="GeneID" id="24101367"/>